<dbReference type="InterPro" id="IPR051906">
    <property type="entry name" value="TolC-like"/>
</dbReference>
<dbReference type="PANTHER" id="PTHR30026:SF22">
    <property type="entry name" value="OUTER MEMBRANE EFFLUX PROTEIN"/>
    <property type="match status" value="1"/>
</dbReference>
<keyword evidence="3" id="KW-0813">Transport</keyword>
<evidence type="ECO:0000256" key="4">
    <source>
        <dbReference type="ARBA" id="ARBA00022452"/>
    </source>
</evidence>
<evidence type="ECO:0000256" key="3">
    <source>
        <dbReference type="ARBA" id="ARBA00022448"/>
    </source>
</evidence>
<name>A0A0P0Z103_9HYPH</name>
<comment type="similarity">
    <text evidence="2">Belongs to the outer membrane factor (OMF) (TC 1.B.17) family.</text>
</comment>
<keyword evidence="7" id="KW-0998">Cell outer membrane</keyword>
<evidence type="ECO:0000313" key="8">
    <source>
        <dbReference type="EMBL" id="BAT27595.1"/>
    </source>
</evidence>
<keyword evidence="4" id="KW-1134">Transmembrane beta strand</keyword>
<keyword evidence="6" id="KW-0472">Membrane</keyword>
<dbReference type="SUPFAM" id="SSF56954">
    <property type="entry name" value="Outer membrane efflux proteins (OEP)"/>
    <property type="match status" value="1"/>
</dbReference>
<evidence type="ECO:0000256" key="6">
    <source>
        <dbReference type="ARBA" id="ARBA00023136"/>
    </source>
</evidence>
<dbReference type="PANTHER" id="PTHR30026">
    <property type="entry name" value="OUTER MEMBRANE PROTEIN TOLC"/>
    <property type="match status" value="1"/>
</dbReference>
<accession>A0A0P0Z103</accession>
<dbReference type="GO" id="GO:1990281">
    <property type="term" value="C:efflux pump complex"/>
    <property type="evidence" value="ECO:0007669"/>
    <property type="project" value="TreeGrafter"/>
</dbReference>
<evidence type="ECO:0000256" key="1">
    <source>
        <dbReference type="ARBA" id="ARBA00004442"/>
    </source>
</evidence>
<evidence type="ECO:0000256" key="5">
    <source>
        <dbReference type="ARBA" id="ARBA00022692"/>
    </source>
</evidence>
<dbReference type="EMBL" id="LC066375">
    <property type="protein sequence ID" value="BAT27595.1"/>
    <property type="molecule type" value="Genomic_DNA"/>
</dbReference>
<keyword evidence="5" id="KW-0812">Transmembrane</keyword>
<dbReference type="GO" id="GO:0009279">
    <property type="term" value="C:cell outer membrane"/>
    <property type="evidence" value="ECO:0007669"/>
    <property type="project" value="UniProtKB-SubCell"/>
</dbReference>
<dbReference type="InterPro" id="IPR003423">
    <property type="entry name" value="OMP_efflux"/>
</dbReference>
<sequence length="421" mass="46310">MQPAAYTGSAKAVHGAQRFGIVELIDVAMESNPTLRVRGNRILSAQTQVKSAKLQFLATPSVSVEGPVTQNDPLLRGNDAVTILRVQQPLWTGGRLTSNLRRAKATVDVAEADLDHERQGVALGILDKYNQWYSSYLKRQAMIEGQSLYAHLESLIQRRIDAGASAESDMLVLQSRVDQLNVSINQMETSEQTAIAALSQYIGGPLMAADLKQESAGPQISSTDAQRLVEQARARSPLLRRLSAEVRVADEGISRARSTLSPEIYLRAQRQYGRLDYKTDEPIDSVYVGVQSQLGAGLSNLVDIQGAAYDRDTAKLSIRSGELALVEQMTTDLAVASTIDARIRNLESAVRSTGETRESWDRQFVAGRKTWLDVMNAAREQMDLKVQLADARATAIVVRWRLRILADGLDSHIPSMKGERN</sequence>
<evidence type="ECO:0000256" key="7">
    <source>
        <dbReference type="ARBA" id="ARBA00023237"/>
    </source>
</evidence>
<evidence type="ECO:0000256" key="2">
    <source>
        <dbReference type="ARBA" id="ARBA00007613"/>
    </source>
</evidence>
<dbReference type="GO" id="GO:0015562">
    <property type="term" value="F:efflux transmembrane transporter activity"/>
    <property type="evidence" value="ECO:0007669"/>
    <property type="project" value="InterPro"/>
</dbReference>
<comment type="subcellular location">
    <subcellularLocation>
        <location evidence="1">Cell outer membrane</location>
    </subcellularLocation>
</comment>
<dbReference type="Gene3D" id="1.20.1600.10">
    <property type="entry name" value="Outer membrane efflux proteins (OEP)"/>
    <property type="match status" value="1"/>
</dbReference>
<organism evidence="8">
    <name type="scientific">Aureimonas frigidaquae</name>
    <dbReference type="NCBI Taxonomy" id="424757"/>
    <lineage>
        <taxon>Bacteria</taxon>
        <taxon>Pseudomonadati</taxon>
        <taxon>Pseudomonadota</taxon>
        <taxon>Alphaproteobacteria</taxon>
        <taxon>Hyphomicrobiales</taxon>
        <taxon>Aurantimonadaceae</taxon>
        <taxon>Aureimonas</taxon>
    </lineage>
</organism>
<dbReference type="AlphaFoldDB" id="A0A0P0Z103"/>
<protein>
    <submittedName>
        <fullName evidence="8">Outer membrane efflux protein</fullName>
    </submittedName>
</protein>
<dbReference type="GO" id="GO:0015288">
    <property type="term" value="F:porin activity"/>
    <property type="evidence" value="ECO:0007669"/>
    <property type="project" value="TreeGrafter"/>
</dbReference>
<reference evidence="8" key="1">
    <citation type="journal article" date="2015" name="Proc. Natl. Acad. Sci. U.S.A.">
        <title>Bacterial clade with the ribosomal RNA operon on a small plasmid rather than the chromosome.</title>
        <authorList>
            <person name="Anda M."/>
            <person name="Ohtsubo Y."/>
            <person name="Okubo T."/>
            <person name="Sugawara M."/>
            <person name="Nagata Y."/>
            <person name="Tsuda M."/>
            <person name="Minamisawa K."/>
            <person name="Mitsui H."/>
        </authorList>
    </citation>
    <scope>NUCLEOTIDE SEQUENCE</scope>
    <source>
        <strain evidence="8">JCM 14755</strain>
    </source>
</reference>
<proteinExistence type="inferred from homology"/>
<dbReference type="Pfam" id="PF02321">
    <property type="entry name" value="OEP"/>
    <property type="match status" value="2"/>
</dbReference>